<sequence>MEPSSGYIESKKLLEEKYGDPYKVSNAYLSKVTNWPVLKSGDGAALDIFATFLTQYQNAMESLSYLVILDHPQNLQSLVKKLQFFLQERWRREVILIRERKKVPEFEHFVKFVKEEA</sequence>
<keyword evidence="2" id="KW-1185">Reference proteome</keyword>
<proteinExistence type="predicted"/>
<protein>
    <submittedName>
        <fullName evidence="1">Uncharacterized protein</fullName>
    </submittedName>
</protein>
<dbReference type="EMBL" id="CACRXK020006544">
    <property type="protein sequence ID" value="CAB4009702.1"/>
    <property type="molecule type" value="Genomic_DNA"/>
</dbReference>
<dbReference type="Proteomes" id="UP001152795">
    <property type="component" value="Unassembled WGS sequence"/>
</dbReference>
<accession>A0A7D9EJS4</accession>
<evidence type="ECO:0000313" key="1">
    <source>
        <dbReference type="EMBL" id="CAB4009702.1"/>
    </source>
</evidence>
<name>A0A7D9EJS4_PARCT</name>
<reference evidence="1" key="1">
    <citation type="submission" date="2020-04" db="EMBL/GenBank/DDBJ databases">
        <authorList>
            <person name="Alioto T."/>
            <person name="Alioto T."/>
            <person name="Gomez Garrido J."/>
        </authorList>
    </citation>
    <scope>NUCLEOTIDE SEQUENCE</scope>
    <source>
        <strain evidence="1">A484AB</strain>
    </source>
</reference>
<gene>
    <name evidence="1" type="ORF">PACLA_8A033735</name>
</gene>
<dbReference type="PANTHER" id="PTHR47331:SF1">
    <property type="entry name" value="GAG-LIKE PROTEIN"/>
    <property type="match status" value="1"/>
</dbReference>
<dbReference type="OrthoDB" id="10065844at2759"/>
<evidence type="ECO:0000313" key="2">
    <source>
        <dbReference type="Proteomes" id="UP001152795"/>
    </source>
</evidence>
<organism evidence="1 2">
    <name type="scientific">Paramuricea clavata</name>
    <name type="common">Red gorgonian</name>
    <name type="synonym">Violescent sea-whip</name>
    <dbReference type="NCBI Taxonomy" id="317549"/>
    <lineage>
        <taxon>Eukaryota</taxon>
        <taxon>Metazoa</taxon>
        <taxon>Cnidaria</taxon>
        <taxon>Anthozoa</taxon>
        <taxon>Octocorallia</taxon>
        <taxon>Malacalcyonacea</taxon>
        <taxon>Plexauridae</taxon>
        <taxon>Paramuricea</taxon>
    </lineage>
</organism>
<dbReference type="PANTHER" id="PTHR47331">
    <property type="entry name" value="PHD-TYPE DOMAIN-CONTAINING PROTEIN"/>
    <property type="match status" value="1"/>
</dbReference>
<comment type="caution">
    <text evidence="1">The sequence shown here is derived from an EMBL/GenBank/DDBJ whole genome shotgun (WGS) entry which is preliminary data.</text>
</comment>
<dbReference type="AlphaFoldDB" id="A0A7D9EJS4"/>